<evidence type="ECO:0000256" key="1">
    <source>
        <dbReference type="SAM" id="MobiDB-lite"/>
    </source>
</evidence>
<dbReference type="InterPro" id="IPR015943">
    <property type="entry name" value="WD40/YVTN_repeat-like_dom_sf"/>
</dbReference>
<feature type="compositionally biased region" description="Polar residues" evidence="1">
    <location>
        <begin position="114"/>
        <end position="128"/>
    </location>
</feature>
<feature type="domain" description="Pyrrolo-quinoline quinone repeat" evidence="4">
    <location>
        <begin position="315"/>
        <end position="452"/>
    </location>
</feature>
<dbReference type="PATRIC" id="fig|1125712.3.peg.2350"/>
<feature type="region of interest" description="Disordered" evidence="1">
    <location>
        <begin position="707"/>
        <end position="745"/>
    </location>
</feature>
<dbReference type="InterPro" id="IPR018391">
    <property type="entry name" value="PQQ_b-propeller_rpt"/>
</dbReference>
<organism evidence="5 6">
    <name type="scientific">Olsenella profusa F0195</name>
    <dbReference type="NCBI Taxonomy" id="1125712"/>
    <lineage>
        <taxon>Bacteria</taxon>
        <taxon>Bacillati</taxon>
        <taxon>Actinomycetota</taxon>
        <taxon>Coriobacteriia</taxon>
        <taxon>Coriobacteriales</taxon>
        <taxon>Atopobiaceae</taxon>
        <taxon>Olsenella</taxon>
    </lineage>
</organism>
<feature type="compositionally biased region" description="Polar residues" evidence="1">
    <location>
        <begin position="715"/>
        <end position="730"/>
    </location>
</feature>
<keyword evidence="2" id="KW-0812">Transmembrane</keyword>
<sequence>MFPTTWWRIHSDAGAVRHVGVRRVCAALLALVLALYLAPLPAMAEETTQDTTNEQGQAEGASAPSTRPTSGKTSDAAGGTGTGDAAGGTGTGDAAGAASQTKDGDTKDDAVPPQDTTGQPSGQGSSEDGGTPAPTAPPKEEPPARAPDAEAATIDVSVRVVGPDAEGHDVDWLPATNVTVAATATGLDATEAAFKKGGLTYDVVEGTAYGAYLNGITSPYTGQELGYDAASRRYWSLLVNTGSGLTSSGKGISSIDMSTVREIVWYYSTGTAAPAETPDTEPSSTQLPTYASDWPGFQQILGDQRAATPTDAATVAWNVDLSQYGSGGSWHRVSELLSVNGSIYAAVDDRVVRIDERTGTVDATRGTLDAPISYTSRPLYVKGMIVVALDDGRVEALDAATLKRRWTTPIMAKGYQSSCSLSLTSGSSPQIVVGISQGSGSAGMLFTVDPSTSSLASYRVLDQSQASGWYWSGTASVGGCLVAADTAGRVSAYRTSDGREVASYQLTSKVPGGSTVNADVVALDETDFLVATRDGRLHRLRLTDANGTIGIAEVSSVALGGTGKAAPVVVGGHAFVGGARDTTPDAPTALYVVDTSTMSLLQTITKADGLDLPVGFGGISAPPLVSTTSTGTFAYFTVNAATFDAATGAYASGGNLYAYRLGDTEAHLLYAPTTNANFCDSPVICDTQGSLYYLNDSSHVVKLVSQKNGAGGRGSTTDAGGSGRTATPTSVMADGSTGPRERPGSLANMLAGMSGIRMYGTAAIGWTLRPSARATARARSSRPLLFGTPSDVLTRVTTTRPLAMQPEGQGAAAEPSSTSVAHLPLWPVAGMGCGAALLVVLLVRDLITRKGGSHDSSRHHRG</sequence>
<dbReference type="SMART" id="SM00564">
    <property type="entry name" value="PQQ"/>
    <property type="match status" value="4"/>
</dbReference>
<feature type="region of interest" description="Disordered" evidence="1">
    <location>
        <begin position="46"/>
        <end position="149"/>
    </location>
</feature>
<comment type="caution">
    <text evidence="5">The sequence shown here is derived from an EMBL/GenBank/DDBJ whole genome shotgun (WGS) entry which is preliminary data.</text>
</comment>
<dbReference type="Gene3D" id="2.130.10.10">
    <property type="entry name" value="YVTN repeat-like/Quinoprotein amine dehydrogenase"/>
    <property type="match status" value="1"/>
</dbReference>
<evidence type="ECO:0000256" key="3">
    <source>
        <dbReference type="SAM" id="SignalP"/>
    </source>
</evidence>
<dbReference type="InterPro" id="IPR011047">
    <property type="entry name" value="Quinoprotein_ADH-like_sf"/>
</dbReference>
<dbReference type="OrthoDB" id="3187397at2"/>
<dbReference type="Proteomes" id="UP000016638">
    <property type="component" value="Unassembled WGS sequence"/>
</dbReference>
<evidence type="ECO:0000256" key="2">
    <source>
        <dbReference type="SAM" id="Phobius"/>
    </source>
</evidence>
<feature type="compositionally biased region" description="Gly residues" evidence="1">
    <location>
        <begin position="78"/>
        <end position="93"/>
    </location>
</feature>
<keyword evidence="3" id="KW-0732">Signal</keyword>
<dbReference type="Gene3D" id="2.170.130.30">
    <property type="match status" value="1"/>
</dbReference>
<dbReference type="EMBL" id="AWEZ01000069">
    <property type="protein sequence ID" value="ERL06187.1"/>
    <property type="molecule type" value="Genomic_DNA"/>
</dbReference>
<dbReference type="Pfam" id="PF13360">
    <property type="entry name" value="PQQ_2"/>
    <property type="match status" value="1"/>
</dbReference>
<dbReference type="InterPro" id="IPR002372">
    <property type="entry name" value="PQQ_rpt_dom"/>
</dbReference>
<evidence type="ECO:0000313" key="5">
    <source>
        <dbReference type="EMBL" id="ERL06187.1"/>
    </source>
</evidence>
<feature type="signal peptide" evidence="3">
    <location>
        <begin position="1"/>
        <end position="44"/>
    </location>
</feature>
<proteinExistence type="predicted"/>
<dbReference type="Gene3D" id="2.40.128.630">
    <property type="match status" value="1"/>
</dbReference>
<keyword evidence="2" id="KW-0472">Membrane</keyword>
<reference evidence="5 6" key="1">
    <citation type="submission" date="2013-08" db="EMBL/GenBank/DDBJ databases">
        <authorList>
            <person name="Durkin A.S."/>
            <person name="Haft D.R."/>
            <person name="McCorrison J."/>
            <person name="Torralba M."/>
            <person name="Gillis M."/>
            <person name="Haft D.H."/>
            <person name="Methe B."/>
            <person name="Sutton G."/>
            <person name="Nelson K.E."/>
        </authorList>
    </citation>
    <scope>NUCLEOTIDE SEQUENCE [LARGE SCALE GENOMIC DNA]</scope>
    <source>
        <strain evidence="5 6">F0195</strain>
    </source>
</reference>
<dbReference type="SUPFAM" id="SSF50998">
    <property type="entry name" value="Quinoprotein alcohol dehydrogenase-like"/>
    <property type="match status" value="1"/>
</dbReference>
<gene>
    <name evidence="5" type="ORF">HMPREF1316_0692</name>
</gene>
<accession>U2USU4</accession>
<evidence type="ECO:0000259" key="4">
    <source>
        <dbReference type="Pfam" id="PF13360"/>
    </source>
</evidence>
<keyword evidence="6" id="KW-1185">Reference proteome</keyword>
<dbReference type="eggNOG" id="COG1520">
    <property type="taxonomic scope" value="Bacteria"/>
</dbReference>
<feature type="chain" id="PRO_5004636211" evidence="3">
    <location>
        <begin position="45"/>
        <end position="862"/>
    </location>
</feature>
<evidence type="ECO:0000313" key="6">
    <source>
        <dbReference type="Proteomes" id="UP000016638"/>
    </source>
</evidence>
<dbReference type="STRING" id="1125712.HMPREF1316_0692"/>
<name>U2USU4_9ACTN</name>
<protein>
    <submittedName>
        <fullName evidence="5">PQQ-like domain protein</fullName>
    </submittedName>
</protein>
<dbReference type="AlphaFoldDB" id="U2USU4"/>
<keyword evidence="2" id="KW-1133">Transmembrane helix</keyword>
<feature type="transmembrane region" description="Helical" evidence="2">
    <location>
        <begin position="825"/>
        <end position="843"/>
    </location>
</feature>